<sequence length="276" mass="31980">MKLSVIIPTLNEENYIGLLLDCLVNQTLKDFEVIIVDGNSSDGTKDKALQFQGLLDIKFINAGKRGVAYQRNLGEQHANTGHLLYMDADGYVEDSFLEKIYKFIRTHQDVDVLTTWVSPISEKKRDKFLFYAYNQFYLDVVKHWRPAGGGAFIYVKRKPFREVGGFDEKIVLAEDHDLIDRMHKKGFKYHLLKRPDIKTSVRRLEKQGRIKYIWDLSRSAIYIHLVGTIQDYNIFKYAMEGGSVYESVSHLTKIDLLKNLKERKVRGPVSPNKDNL</sequence>
<organism evidence="2 3">
    <name type="scientific">candidate division WWE3 bacterium RIFOXYC1_FULL_39_7</name>
    <dbReference type="NCBI Taxonomy" id="1802643"/>
    <lineage>
        <taxon>Bacteria</taxon>
        <taxon>Katanobacteria</taxon>
    </lineage>
</organism>
<dbReference type="AlphaFoldDB" id="A0A1F4WI03"/>
<dbReference type="PANTHER" id="PTHR43685:SF2">
    <property type="entry name" value="GLYCOSYLTRANSFERASE 2-LIKE DOMAIN-CONTAINING PROTEIN"/>
    <property type="match status" value="1"/>
</dbReference>
<name>A0A1F4WI03_UNCKA</name>
<dbReference type="PANTHER" id="PTHR43685">
    <property type="entry name" value="GLYCOSYLTRANSFERASE"/>
    <property type="match status" value="1"/>
</dbReference>
<evidence type="ECO:0000313" key="2">
    <source>
        <dbReference type="EMBL" id="OGC68968.1"/>
    </source>
</evidence>
<evidence type="ECO:0000259" key="1">
    <source>
        <dbReference type="Pfam" id="PF00535"/>
    </source>
</evidence>
<accession>A0A1F4WI03</accession>
<proteinExistence type="predicted"/>
<dbReference type="EMBL" id="MEWA01000029">
    <property type="protein sequence ID" value="OGC68968.1"/>
    <property type="molecule type" value="Genomic_DNA"/>
</dbReference>
<protein>
    <recommendedName>
        <fullName evidence="1">Glycosyltransferase 2-like domain-containing protein</fullName>
    </recommendedName>
</protein>
<dbReference type="InterPro" id="IPR050834">
    <property type="entry name" value="Glycosyltransf_2"/>
</dbReference>
<comment type="caution">
    <text evidence="2">The sequence shown here is derived from an EMBL/GenBank/DDBJ whole genome shotgun (WGS) entry which is preliminary data.</text>
</comment>
<gene>
    <name evidence="2" type="ORF">A2415_04180</name>
</gene>
<dbReference type="InterPro" id="IPR029044">
    <property type="entry name" value="Nucleotide-diphossugar_trans"/>
</dbReference>
<dbReference type="InterPro" id="IPR001173">
    <property type="entry name" value="Glyco_trans_2-like"/>
</dbReference>
<evidence type="ECO:0000313" key="3">
    <source>
        <dbReference type="Proteomes" id="UP000179113"/>
    </source>
</evidence>
<dbReference type="Gene3D" id="3.90.550.10">
    <property type="entry name" value="Spore Coat Polysaccharide Biosynthesis Protein SpsA, Chain A"/>
    <property type="match status" value="1"/>
</dbReference>
<reference evidence="2 3" key="1">
    <citation type="journal article" date="2016" name="Nat. Commun.">
        <title>Thousands of microbial genomes shed light on interconnected biogeochemical processes in an aquifer system.</title>
        <authorList>
            <person name="Anantharaman K."/>
            <person name="Brown C.T."/>
            <person name="Hug L.A."/>
            <person name="Sharon I."/>
            <person name="Castelle C.J."/>
            <person name="Probst A.J."/>
            <person name="Thomas B.C."/>
            <person name="Singh A."/>
            <person name="Wilkins M.J."/>
            <person name="Karaoz U."/>
            <person name="Brodie E.L."/>
            <person name="Williams K.H."/>
            <person name="Hubbard S.S."/>
            <person name="Banfield J.F."/>
        </authorList>
    </citation>
    <scope>NUCLEOTIDE SEQUENCE [LARGE SCALE GENOMIC DNA]</scope>
</reference>
<feature type="domain" description="Glycosyltransferase 2-like" evidence="1">
    <location>
        <begin position="4"/>
        <end position="163"/>
    </location>
</feature>
<dbReference type="Pfam" id="PF00535">
    <property type="entry name" value="Glycos_transf_2"/>
    <property type="match status" value="1"/>
</dbReference>
<dbReference type="Proteomes" id="UP000179113">
    <property type="component" value="Unassembled WGS sequence"/>
</dbReference>
<dbReference type="SUPFAM" id="SSF53448">
    <property type="entry name" value="Nucleotide-diphospho-sugar transferases"/>
    <property type="match status" value="1"/>
</dbReference>